<comment type="caution">
    <text evidence="1">The sequence shown here is derived from an EMBL/GenBank/DDBJ whole genome shotgun (WGS) entry which is preliminary data.</text>
</comment>
<gene>
    <name evidence="1" type="ORF">BCR42DRAFT_401224</name>
</gene>
<proteinExistence type="predicted"/>
<protein>
    <submittedName>
        <fullName evidence="1">Uncharacterized protein</fullName>
    </submittedName>
</protein>
<dbReference type="InterPro" id="IPR020338">
    <property type="entry name" value="SMN_gemin7"/>
</dbReference>
<feature type="non-terminal residue" evidence="1">
    <location>
        <position position="79"/>
    </location>
</feature>
<reference evidence="1 2" key="1">
    <citation type="submission" date="2016-07" db="EMBL/GenBank/DDBJ databases">
        <title>Pervasive Adenine N6-methylation of Active Genes in Fungi.</title>
        <authorList>
            <consortium name="DOE Joint Genome Institute"/>
            <person name="Mondo S.J."/>
            <person name="Dannebaum R.O."/>
            <person name="Kuo R.C."/>
            <person name="Labutti K."/>
            <person name="Haridas S."/>
            <person name="Kuo A."/>
            <person name="Salamov A."/>
            <person name="Ahrendt S.R."/>
            <person name="Lipzen A."/>
            <person name="Sullivan W."/>
            <person name="Andreopoulos W.B."/>
            <person name="Clum A."/>
            <person name="Lindquist E."/>
            <person name="Daum C."/>
            <person name="Ramamoorthy G.K."/>
            <person name="Gryganskyi A."/>
            <person name="Culley D."/>
            <person name="Magnuson J.K."/>
            <person name="James T.Y."/>
            <person name="O'Malley M.A."/>
            <person name="Stajich J.E."/>
            <person name="Spatafora J.W."/>
            <person name="Visel A."/>
            <person name="Grigoriev I.V."/>
        </authorList>
    </citation>
    <scope>NUCLEOTIDE SEQUENCE [LARGE SCALE GENOMIC DNA]</scope>
    <source>
        <strain evidence="1 2">NRRL 1336</strain>
    </source>
</reference>
<accession>A0A1X2J269</accession>
<name>A0A1X2J269_9FUNG</name>
<dbReference type="Proteomes" id="UP000193560">
    <property type="component" value="Unassembled WGS sequence"/>
</dbReference>
<dbReference type="Pfam" id="PF11095">
    <property type="entry name" value="Gemin7"/>
    <property type="match status" value="1"/>
</dbReference>
<dbReference type="GO" id="GO:0000387">
    <property type="term" value="P:spliceosomal snRNP assembly"/>
    <property type="evidence" value="ECO:0007669"/>
    <property type="project" value="TreeGrafter"/>
</dbReference>
<evidence type="ECO:0000313" key="2">
    <source>
        <dbReference type="Proteomes" id="UP000193560"/>
    </source>
</evidence>
<sequence length="79" mass="9148">METTPVDMKDRYLSFWLSMNKLSPNTTLHLPQNTQIKGTYIGTDAENNRFRVDKLQTPMGVYERAVIRGTDVDMIEIQL</sequence>
<keyword evidence="2" id="KW-1185">Reference proteome</keyword>
<dbReference type="AlphaFoldDB" id="A0A1X2J269"/>
<dbReference type="GO" id="GO:0034719">
    <property type="term" value="C:SMN-Sm protein complex"/>
    <property type="evidence" value="ECO:0007669"/>
    <property type="project" value="InterPro"/>
</dbReference>
<dbReference type="PANTHER" id="PTHR14679">
    <property type="entry name" value="GEM-ASSOCIATED PROTEIN 7"/>
    <property type="match status" value="1"/>
</dbReference>
<dbReference type="Gene3D" id="2.30.30.100">
    <property type="match status" value="1"/>
</dbReference>
<dbReference type="EMBL" id="MCGE01000001">
    <property type="protein sequence ID" value="ORZ25926.1"/>
    <property type="molecule type" value="Genomic_DNA"/>
</dbReference>
<organism evidence="1 2">
    <name type="scientific">Absidia repens</name>
    <dbReference type="NCBI Taxonomy" id="90262"/>
    <lineage>
        <taxon>Eukaryota</taxon>
        <taxon>Fungi</taxon>
        <taxon>Fungi incertae sedis</taxon>
        <taxon>Mucoromycota</taxon>
        <taxon>Mucoromycotina</taxon>
        <taxon>Mucoromycetes</taxon>
        <taxon>Mucorales</taxon>
        <taxon>Cunninghamellaceae</taxon>
        <taxon>Absidia</taxon>
    </lineage>
</organism>
<evidence type="ECO:0000313" key="1">
    <source>
        <dbReference type="EMBL" id="ORZ25926.1"/>
    </source>
</evidence>
<dbReference type="PANTHER" id="PTHR14679:SF1">
    <property type="entry name" value="GEM-ASSOCIATED PROTEIN 7"/>
    <property type="match status" value="1"/>
</dbReference>
<dbReference type="OrthoDB" id="70763at2759"/>